<accession>A0A315W9A0</accession>
<dbReference type="AlphaFoldDB" id="A0A315W9A0"/>
<gene>
    <name evidence="1" type="ORF">CCH79_00012058</name>
</gene>
<sequence>MASASSSAQAAFGLGRKKKNPGLLDQIGKFFGGDKKRKGKFLKKKKKVEIKQKDATLCGLLARSALPVLLPDMMDWLARTCWLRPPLWAGRSAAPSGGYIPLAEIFSDHTPSSRHGPGLRLTVGQH</sequence>
<keyword evidence="2" id="KW-1185">Reference proteome</keyword>
<dbReference type="InterPro" id="IPR000548">
    <property type="entry name" value="Myelin_BP"/>
</dbReference>
<evidence type="ECO:0000313" key="1">
    <source>
        <dbReference type="EMBL" id="PWA32373.1"/>
    </source>
</evidence>
<evidence type="ECO:0000313" key="2">
    <source>
        <dbReference type="Proteomes" id="UP000250572"/>
    </source>
</evidence>
<reference evidence="1 2" key="1">
    <citation type="journal article" date="2018" name="G3 (Bethesda)">
        <title>A High-Quality Reference Genome for the Invasive Mosquitofish Gambusia affinis Using a Chicago Library.</title>
        <authorList>
            <person name="Hoffberg S.L."/>
            <person name="Troendle N.J."/>
            <person name="Glenn T.C."/>
            <person name="Mahmud O."/>
            <person name="Louha S."/>
            <person name="Chalopin D."/>
            <person name="Bennetzen J.L."/>
            <person name="Mauricio R."/>
        </authorList>
    </citation>
    <scope>NUCLEOTIDE SEQUENCE [LARGE SCALE GENOMIC DNA]</scope>
    <source>
        <strain evidence="1">NE01/NJP1002.9</strain>
        <tissue evidence="1">Muscle</tissue>
    </source>
</reference>
<dbReference type="Proteomes" id="UP000250572">
    <property type="component" value="Unassembled WGS sequence"/>
</dbReference>
<dbReference type="EMBL" id="NHOQ01000190">
    <property type="protein sequence ID" value="PWA32373.1"/>
    <property type="molecule type" value="Genomic_DNA"/>
</dbReference>
<organism evidence="1 2">
    <name type="scientific">Gambusia affinis</name>
    <name type="common">Western mosquitofish</name>
    <name type="synonym">Heterandria affinis</name>
    <dbReference type="NCBI Taxonomy" id="33528"/>
    <lineage>
        <taxon>Eukaryota</taxon>
        <taxon>Metazoa</taxon>
        <taxon>Chordata</taxon>
        <taxon>Craniata</taxon>
        <taxon>Vertebrata</taxon>
        <taxon>Euteleostomi</taxon>
        <taxon>Actinopterygii</taxon>
        <taxon>Neopterygii</taxon>
        <taxon>Teleostei</taxon>
        <taxon>Neoteleostei</taxon>
        <taxon>Acanthomorphata</taxon>
        <taxon>Ovalentaria</taxon>
        <taxon>Atherinomorphae</taxon>
        <taxon>Cyprinodontiformes</taxon>
        <taxon>Poeciliidae</taxon>
        <taxon>Poeciliinae</taxon>
        <taxon>Gambusia</taxon>
    </lineage>
</organism>
<dbReference type="GO" id="GO:0019911">
    <property type="term" value="F:structural constituent of myelin sheath"/>
    <property type="evidence" value="ECO:0007669"/>
    <property type="project" value="InterPro"/>
</dbReference>
<comment type="caution">
    <text evidence="1">The sequence shown here is derived from an EMBL/GenBank/DDBJ whole genome shotgun (WGS) entry which is preliminary data.</text>
</comment>
<dbReference type="Pfam" id="PF01669">
    <property type="entry name" value="Myelin_MBP"/>
    <property type="match status" value="1"/>
</dbReference>
<proteinExistence type="predicted"/>
<name>A0A315W9A0_GAMAF</name>
<protein>
    <submittedName>
        <fullName evidence="1">Uncharacterized protein</fullName>
    </submittedName>
</protein>